<evidence type="ECO:0000313" key="3">
    <source>
        <dbReference type="Proteomes" id="UP000529783"/>
    </source>
</evidence>
<comment type="caution">
    <text evidence="2">The sequence shown here is derived from an EMBL/GenBank/DDBJ whole genome shotgun (WGS) entry which is preliminary data.</text>
</comment>
<keyword evidence="1" id="KW-1133">Transmembrane helix</keyword>
<accession>A0A7Y9ENZ0</accession>
<feature type="transmembrane region" description="Helical" evidence="1">
    <location>
        <begin position="20"/>
        <end position="37"/>
    </location>
</feature>
<keyword evidence="1" id="KW-0472">Membrane</keyword>
<evidence type="ECO:0000256" key="1">
    <source>
        <dbReference type="SAM" id="Phobius"/>
    </source>
</evidence>
<proteinExistence type="predicted"/>
<reference evidence="2 3" key="1">
    <citation type="submission" date="2020-07" db="EMBL/GenBank/DDBJ databases">
        <title>Sequencing the genomes of 1000 actinobacteria strains.</title>
        <authorList>
            <person name="Klenk H.-P."/>
        </authorList>
    </citation>
    <scope>NUCLEOTIDE SEQUENCE [LARGE SCALE GENOMIC DNA]</scope>
    <source>
        <strain evidence="2 3">DSM 40398</strain>
    </source>
</reference>
<dbReference type="Proteomes" id="UP000529783">
    <property type="component" value="Unassembled WGS sequence"/>
</dbReference>
<keyword evidence="3" id="KW-1185">Reference proteome</keyword>
<sequence length="46" mass="4929">MFSDDAKFGFLLKWAHEYQPFIGIATGLLGIGVLVLGERSKSSNGG</sequence>
<evidence type="ECO:0000313" key="2">
    <source>
        <dbReference type="EMBL" id="NYD51224.1"/>
    </source>
</evidence>
<keyword evidence="1" id="KW-0812">Transmembrane</keyword>
<organism evidence="2 3">
    <name type="scientific">Actinomadura luteofluorescens</name>
    <dbReference type="NCBI Taxonomy" id="46163"/>
    <lineage>
        <taxon>Bacteria</taxon>
        <taxon>Bacillati</taxon>
        <taxon>Actinomycetota</taxon>
        <taxon>Actinomycetes</taxon>
        <taxon>Streptosporangiales</taxon>
        <taxon>Thermomonosporaceae</taxon>
        <taxon>Actinomadura</taxon>
    </lineage>
</organism>
<gene>
    <name evidence="2" type="ORF">BJY14_007207</name>
</gene>
<protein>
    <submittedName>
        <fullName evidence="2">Uncharacterized protein</fullName>
    </submittedName>
</protein>
<name>A0A7Y9ENZ0_9ACTN</name>
<dbReference type="AlphaFoldDB" id="A0A7Y9ENZ0"/>
<dbReference type="EMBL" id="JACCBA010000001">
    <property type="protein sequence ID" value="NYD51224.1"/>
    <property type="molecule type" value="Genomic_DNA"/>
</dbReference>
<dbReference type="RefSeq" id="WP_179847650.1">
    <property type="nucleotide sequence ID" value="NZ_BAAASW010000045.1"/>
</dbReference>